<protein>
    <submittedName>
        <fullName evidence="1">Monoacylglycerol lipase ABHD12-like protein</fullName>
    </submittedName>
</protein>
<dbReference type="AlphaFoldDB" id="A0AAD3R5D2"/>
<comment type="caution">
    <text evidence="1">The sequence shown here is derived from an EMBL/GenBank/DDBJ whole genome shotgun (WGS) entry which is preliminary data.</text>
</comment>
<gene>
    <name evidence="1" type="ORF">AKAME5_000846600</name>
</gene>
<proteinExistence type="predicted"/>
<dbReference type="Proteomes" id="UP001279410">
    <property type="component" value="Unassembled WGS sequence"/>
</dbReference>
<name>A0AAD3R5D2_LATJO</name>
<dbReference type="Gene3D" id="3.40.50.1820">
    <property type="entry name" value="alpha/beta hydrolase"/>
    <property type="match status" value="1"/>
</dbReference>
<dbReference type="EMBL" id="BRZM01000023">
    <property type="protein sequence ID" value="GLD56073.1"/>
    <property type="molecule type" value="Genomic_DNA"/>
</dbReference>
<dbReference type="SUPFAM" id="SSF53474">
    <property type="entry name" value="alpha/beta-Hydrolases"/>
    <property type="match status" value="1"/>
</dbReference>
<evidence type="ECO:0000313" key="2">
    <source>
        <dbReference type="Proteomes" id="UP001279410"/>
    </source>
</evidence>
<keyword evidence="2" id="KW-1185">Reference proteome</keyword>
<sequence length="70" mass="7905">MKSPILFLHSEDDHLVPIQIAQQMYEVAVSAQNAERVKLVSFDGALGYLHNGLYRDAHLPDIIKKFVLSL</sequence>
<organism evidence="1 2">
    <name type="scientific">Lates japonicus</name>
    <name type="common">Japanese lates</name>
    <dbReference type="NCBI Taxonomy" id="270547"/>
    <lineage>
        <taxon>Eukaryota</taxon>
        <taxon>Metazoa</taxon>
        <taxon>Chordata</taxon>
        <taxon>Craniata</taxon>
        <taxon>Vertebrata</taxon>
        <taxon>Euteleostomi</taxon>
        <taxon>Actinopterygii</taxon>
        <taxon>Neopterygii</taxon>
        <taxon>Teleostei</taxon>
        <taxon>Neoteleostei</taxon>
        <taxon>Acanthomorphata</taxon>
        <taxon>Carangaria</taxon>
        <taxon>Carangaria incertae sedis</taxon>
        <taxon>Centropomidae</taxon>
        <taxon>Lates</taxon>
    </lineage>
</organism>
<dbReference type="InterPro" id="IPR029058">
    <property type="entry name" value="AB_hydrolase_fold"/>
</dbReference>
<reference evidence="1" key="1">
    <citation type="submission" date="2022-08" db="EMBL/GenBank/DDBJ databases">
        <title>Genome sequencing of akame (Lates japonicus).</title>
        <authorList>
            <person name="Hashiguchi Y."/>
            <person name="Takahashi H."/>
        </authorList>
    </citation>
    <scope>NUCLEOTIDE SEQUENCE</scope>
    <source>
        <strain evidence="1">Kochi</strain>
    </source>
</reference>
<accession>A0AAD3R5D2</accession>
<evidence type="ECO:0000313" key="1">
    <source>
        <dbReference type="EMBL" id="GLD56073.1"/>
    </source>
</evidence>